<keyword evidence="2 3" id="KW-0378">Hydrolase</keyword>
<gene>
    <name evidence="5" type="primary">yciA</name>
    <name evidence="5" type="ORF">OQ257_06525</name>
</gene>
<dbReference type="PROSITE" id="PS51770">
    <property type="entry name" value="HOTDOG_ACOT"/>
    <property type="match status" value="1"/>
</dbReference>
<dbReference type="AlphaFoldDB" id="A0A9X4G521"/>
<evidence type="ECO:0000313" key="6">
    <source>
        <dbReference type="Proteomes" id="UP001142444"/>
    </source>
</evidence>
<dbReference type="CDD" id="cd03442">
    <property type="entry name" value="BFIT_BACH"/>
    <property type="match status" value="1"/>
</dbReference>
<dbReference type="InterPro" id="IPR006683">
    <property type="entry name" value="Thioestr_dom"/>
</dbReference>
<dbReference type="SUPFAM" id="SSF54637">
    <property type="entry name" value="Thioesterase/thiol ester dehydrase-isomerase"/>
    <property type="match status" value="1"/>
</dbReference>
<dbReference type="RefSeq" id="WP_275217898.1">
    <property type="nucleotide sequence ID" value="NZ_JAPHVQ010000005.1"/>
</dbReference>
<evidence type="ECO:0000256" key="2">
    <source>
        <dbReference type="ARBA" id="ARBA00022801"/>
    </source>
</evidence>
<dbReference type="GO" id="GO:0052816">
    <property type="term" value="F:long-chain fatty acyl-CoA hydrolase activity"/>
    <property type="evidence" value="ECO:0007669"/>
    <property type="project" value="TreeGrafter"/>
</dbReference>
<dbReference type="NCBIfam" id="NF007970">
    <property type="entry name" value="PRK10694.1"/>
    <property type="match status" value="1"/>
</dbReference>
<dbReference type="InterPro" id="IPR040170">
    <property type="entry name" value="Cytosol_ACT"/>
</dbReference>
<dbReference type="EMBL" id="JAPHVQ010000005">
    <property type="protein sequence ID" value="MDE8034820.1"/>
    <property type="molecule type" value="Genomic_DNA"/>
</dbReference>
<dbReference type="FunFam" id="3.10.129.10:FF:000008">
    <property type="entry name" value="Acyl-CoA thioester hydrolase"/>
    <property type="match status" value="1"/>
</dbReference>
<dbReference type="EC" id="3.1.2.20" evidence="5"/>
<evidence type="ECO:0000313" key="5">
    <source>
        <dbReference type="EMBL" id="MDE8034820.1"/>
    </source>
</evidence>
<comment type="caution">
    <text evidence="5">The sequence shown here is derived from an EMBL/GenBank/DDBJ whole genome shotgun (WGS) entry which is preliminary data.</text>
</comment>
<accession>A0A9X4G521</accession>
<reference evidence="5" key="2">
    <citation type="journal article" date="2023" name="Pathogens">
        <title>Pathological Features and Genomic Characterization of an Actinobacillus equuli subsp. equuli Bearing Unique Virulence-Associated Genes from an Adult Horse with Pleuropneumonia.</title>
        <authorList>
            <person name="Kamali M."/>
            <person name="Carossino M."/>
            <person name="Del Piero F."/>
            <person name="Peak L."/>
            <person name="Mitchell M.S."/>
            <person name="Willette J."/>
            <person name="Baker R."/>
            <person name="Li F."/>
            <person name="Kenez A."/>
            <person name="Balasuriya U.B.R."/>
            <person name="Go Y.Y."/>
        </authorList>
    </citation>
    <scope>NUCLEOTIDE SEQUENCE</scope>
    <source>
        <strain evidence="5">4524</strain>
    </source>
</reference>
<dbReference type="Proteomes" id="UP001142444">
    <property type="component" value="Unassembled WGS sequence"/>
</dbReference>
<feature type="domain" description="HotDog ACOT-type" evidence="4">
    <location>
        <begin position="11"/>
        <end position="125"/>
    </location>
</feature>
<comment type="similarity">
    <text evidence="1">Belongs to the acyl coenzyme A hydrolase family.</text>
</comment>
<organism evidence="5 6">
    <name type="scientific">Actinobacillus equuli subsp. equuli</name>
    <dbReference type="NCBI Taxonomy" id="202947"/>
    <lineage>
        <taxon>Bacteria</taxon>
        <taxon>Pseudomonadati</taxon>
        <taxon>Pseudomonadota</taxon>
        <taxon>Gammaproteobacteria</taxon>
        <taxon>Pasteurellales</taxon>
        <taxon>Pasteurellaceae</taxon>
        <taxon>Actinobacillus</taxon>
    </lineage>
</organism>
<proteinExistence type="inferred from homology"/>
<protein>
    <submittedName>
        <fullName evidence="5">Acyl-CoA thioester hydrolase YciA</fullName>
        <ecNumber evidence="5">3.1.2.20</ecNumber>
    </submittedName>
</protein>
<dbReference type="InterPro" id="IPR029069">
    <property type="entry name" value="HotDog_dom_sf"/>
</dbReference>
<dbReference type="Gene3D" id="3.10.129.10">
    <property type="entry name" value="Hotdog Thioesterase"/>
    <property type="match status" value="1"/>
</dbReference>
<dbReference type="PANTHER" id="PTHR11049">
    <property type="entry name" value="ACYL COENZYME A THIOESTER HYDROLASE"/>
    <property type="match status" value="1"/>
</dbReference>
<dbReference type="Pfam" id="PF03061">
    <property type="entry name" value="4HBT"/>
    <property type="match status" value="1"/>
</dbReference>
<name>A0A9X4G521_ACTEU</name>
<keyword evidence="6" id="KW-1185">Reference proteome</keyword>
<dbReference type="InterPro" id="IPR033120">
    <property type="entry name" value="HOTDOG_ACOT"/>
</dbReference>
<dbReference type="GO" id="GO:0009062">
    <property type="term" value="P:fatty acid catabolic process"/>
    <property type="evidence" value="ECO:0007669"/>
    <property type="project" value="TreeGrafter"/>
</dbReference>
<dbReference type="PANTHER" id="PTHR11049:SF5">
    <property type="entry name" value="ACYL-COA THIOESTER HYDROLASE YCIA"/>
    <property type="match status" value="1"/>
</dbReference>
<reference evidence="5" key="1">
    <citation type="submission" date="2022-11" db="EMBL/GenBank/DDBJ databases">
        <authorList>
            <person name="Kamali M."/>
            <person name="Peak L."/>
            <person name="Go Y.Y."/>
            <person name="Balasuriya U.B.R."/>
            <person name="Carossino M."/>
        </authorList>
    </citation>
    <scope>NUCLEOTIDE SEQUENCE</scope>
    <source>
        <strain evidence="5">4524</strain>
    </source>
</reference>
<sequence>MSKNKPYDREPEGKLILRTLAMPSDTNANGDIFGGWIMSQMDLGGAILAKELAKGRVVTVTVDKMIFHLPISVGDVVCCYGTLVKVGRSSMQVKVEVFIKQVYEGTRERFRVTEALFTYVAVDKEGKSRAIPRENNPELDEALAILEQRLINETN</sequence>
<dbReference type="GO" id="GO:0005829">
    <property type="term" value="C:cytosol"/>
    <property type="evidence" value="ECO:0007669"/>
    <property type="project" value="TreeGrafter"/>
</dbReference>
<evidence type="ECO:0000256" key="1">
    <source>
        <dbReference type="ARBA" id="ARBA00010458"/>
    </source>
</evidence>
<evidence type="ECO:0000259" key="4">
    <source>
        <dbReference type="PROSITE" id="PS51770"/>
    </source>
</evidence>
<evidence type="ECO:0000256" key="3">
    <source>
        <dbReference type="PROSITE-ProRule" id="PRU01106"/>
    </source>
</evidence>
<dbReference type="GO" id="GO:0006637">
    <property type="term" value="P:acyl-CoA metabolic process"/>
    <property type="evidence" value="ECO:0007669"/>
    <property type="project" value="TreeGrafter"/>
</dbReference>